<dbReference type="AlphaFoldDB" id="A0A1A6C4D8"/>
<dbReference type="Pfam" id="PF21168">
    <property type="entry name" value="FkbO_Hyg5-like_N"/>
    <property type="match status" value="1"/>
</dbReference>
<evidence type="ECO:0000313" key="3">
    <source>
        <dbReference type="Proteomes" id="UP000029273"/>
    </source>
</evidence>
<comment type="caution">
    <text evidence="2">The sequence shown here is derived from an EMBL/GenBank/DDBJ whole genome shotgun (WGS) entry which is preliminary data.</text>
</comment>
<proteinExistence type="predicted"/>
<name>A0A1A6C4D8_9GAMM</name>
<accession>A0A1A6C4D8</accession>
<protein>
    <recommendedName>
        <fullName evidence="1">Chorismatase FkbO/Hyg5-like N-terminal domain-containing protein</fullName>
    </recommendedName>
</protein>
<sequence length="335" mass="36860">MNAGLIPAYTGPFGMAYVPDEARAELVGDRHTLALIDFGARLRPPDGVADFPVLLPQIGGPRVCEYWHSAEPVVHDRYGRFEGARTSELLFLRALQPDSAHIEHEAQTMYAALLETLRASGYPYLVRVWNYLPRINLEEAGRERYQSFCVGRAAALEALRALDDARLPAASGLGSCAGGLQIFAVAAREPGVQIENPRQVSAFRYPPRYGPRSPSFSRATLKHWREGVHLYISGTASIVGHASLHETLESQLGETLANIEAVVREAHRAEGLAIRTPDELSLIKVYLRDPADAPAAEAWLRERLGPQLPMLFLHGDVCRSELLAEIEGAYFGEAD</sequence>
<keyword evidence="3" id="KW-1185">Reference proteome</keyword>
<dbReference type="Proteomes" id="UP000029273">
    <property type="component" value="Unassembled WGS sequence"/>
</dbReference>
<feature type="domain" description="Chorismatase FkbO/Hyg5-like N-terminal" evidence="1">
    <location>
        <begin position="65"/>
        <end position="186"/>
    </location>
</feature>
<dbReference type="RefSeq" id="WP_052064143.1">
    <property type="nucleotide sequence ID" value="NZ_JQSG02000003.1"/>
</dbReference>
<reference evidence="2 3" key="1">
    <citation type="journal article" date="2014" name="Genome Announc.">
        <title>Draft Genome Sequence of the Iron-Oxidizing, Acidophilic, and Halotolerant 'Thiobacillus prosperus' Type Strain DSM 5130.</title>
        <authorList>
            <person name="Ossandon F.J."/>
            <person name="Cardenas J.P."/>
            <person name="Corbett M."/>
            <person name="Quatrini R."/>
            <person name="Holmes D.S."/>
            <person name="Watkin E."/>
        </authorList>
    </citation>
    <scope>NUCLEOTIDE SEQUENCE [LARGE SCALE GENOMIC DNA]</scope>
    <source>
        <strain evidence="2 3">DSM 5130</strain>
    </source>
</reference>
<gene>
    <name evidence="2" type="ORF">Thpro_021733</name>
</gene>
<dbReference type="SUPFAM" id="SSF55298">
    <property type="entry name" value="YjgF-like"/>
    <property type="match status" value="1"/>
</dbReference>
<dbReference type="OrthoDB" id="1114505at2"/>
<evidence type="ECO:0000259" key="1">
    <source>
        <dbReference type="Pfam" id="PF21168"/>
    </source>
</evidence>
<dbReference type="InterPro" id="IPR049368">
    <property type="entry name" value="FkbO_Hyg5-like_N"/>
</dbReference>
<dbReference type="Gene3D" id="3.30.1330.40">
    <property type="entry name" value="RutC-like"/>
    <property type="match status" value="1"/>
</dbReference>
<evidence type="ECO:0000313" key="2">
    <source>
        <dbReference type="EMBL" id="OBS09405.1"/>
    </source>
</evidence>
<dbReference type="EMBL" id="JQSG02000003">
    <property type="protein sequence ID" value="OBS09405.1"/>
    <property type="molecule type" value="Genomic_DNA"/>
</dbReference>
<organism evidence="2 3">
    <name type="scientific">Acidihalobacter prosperus</name>
    <dbReference type="NCBI Taxonomy" id="160660"/>
    <lineage>
        <taxon>Bacteria</taxon>
        <taxon>Pseudomonadati</taxon>
        <taxon>Pseudomonadota</taxon>
        <taxon>Gammaproteobacteria</taxon>
        <taxon>Chromatiales</taxon>
        <taxon>Ectothiorhodospiraceae</taxon>
        <taxon>Acidihalobacter</taxon>
    </lineage>
</organism>
<dbReference type="InterPro" id="IPR035959">
    <property type="entry name" value="RutC-like_sf"/>
</dbReference>